<evidence type="ECO:0000313" key="2">
    <source>
        <dbReference type="EMBL" id="KAJ6796011.1"/>
    </source>
</evidence>
<dbReference type="AlphaFoldDB" id="A0AAX6DWD0"/>
<reference evidence="2" key="1">
    <citation type="journal article" date="2023" name="GigaByte">
        <title>Genome assembly of the bearded iris, Iris pallida Lam.</title>
        <authorList>
            <person name="Bruccoleri R.E."/>
            <person name="Oakeley E.J."/>
            <person name="Faust A.M.E."/>
            <person name="Altorfer M."/>
            <person name="Dessus-Babus S."/>
            <person name="Burckhardt D."/>
            <person name="Oertli M."/>
            <person name="Naumann U."/>
            <person name="Petersen F."/>
            <person name="Wong J."/>
        </authorList>
    </citation>
    <scope>NUCLEOTIDE SEQUENCE</scope>
    <source>
        <strain evidence="2">GSM-AAB239-AS_SAM_17_03QT</strain>
    </source>
</reference>
<comment type="caution">
    <text evidence="2">The sequence shown here is derived from an EMBL/GenBank/DDBJ whole genome shotgun (WGS) entry which is preliminary data.</text>
</comment>
<name>A0AAX6DWD0_IRIPA</name>
<protein>
    <submittedName>
        <fullName evidence="2">Mannose-1-phosphate guanylyltransferase 1</fullName>
    </submittedName>
</protein>
<evidence type="ECO:0000313" key="3">
    <source>
        <dbReference type="Proteomes" id="UP001140949"/>
    </source>
</evidence>
<keyword evidence="2" id="KW-0808">Transferase</keyword>
<feature type="compositionally biased region" description="Basic and acidic residues" evidence="1">
    <location>
        <begin position="85"/>
        <end position="97"/>
    </location>
</feature>
<proteinExistence type="predicted"/>
<evidence type="ECO:0000256" key="1">
    <source>
        <dbReference type="SAM" id="MobiDB-lite"/>
    </source>
</evidence>
<feature type="region of interest" description="Disordered" evidence="1">
    <location>
        <begin position="84"/>
        <end position="189"/>
    </location>
</feature>
<keyword evidence="3" id="KW-1185">Reference proteome</keyword>
<gene>
    <name evidence="2" type="ORF">M6B38_224140</name>
</gene>
<feature type="compositionally biased region" description="Basic residues" evidence="1">
    <location>
        <begin position="98"/>
        <end position="114"/>
    </location>
</feature>
<accession>A0AAX6DWD0</accession>
<dbReference type="EMBL" id="JANAVB010041471">
    <property type="protein sequence ID" value="KAJ6796011.1"/>
    <property type="molecule type" value="Genomic_DNA"/>
</dbReference>
<sequence length="189" mass="21204">MPIYLLNPSVVDRIELRPTSIEKESSLGLRRTGAIRHGPSRVLDGHRAAAGLHRGAEALPGLSAEEGEEELLLLGVISLRRTHRGERVGPRDREDRRRVPHRTGRRGRPRLRGRVRGEAVDVHGDAGGEDQEARLRVEQHRRVALDRRPVGSGGEHDHPGRGRARVRRDIQQRRRCSSPQGDQVEHPEA</sequence>
<dbReference type="GO" id="GO:0016779">
    <property type="term" value="F:nucleotidyltransferase activity"/>
    <property type="evidence" value="ECO:0007669"/>
    <property type="project" value="UniProtKB-KW"/>
</dbReference>
<dbReference type="Proteomes" id="UP001140949">
    <property type="component" value="Unassembled WGS sequence"/>
</dbReference>
<keyword evidence="2" id="KW-0548">Nucleotidyltransferase</keyword>
<reference evidence="2" key="2">
    <citation type="submission" date="2023-04" db="EMBL/GenBank/DDBJ databases">
        <authorList>
            <person name="Bruccoleri R.E."/>
            <person name="Oakeley E.J."/>
            <person name="Faust A.-M."/>
            <person name="Dessus-Babus S."/>
            <person name="Altorfer M."/>
            <person name="Burckhardt D."/>
            <person name="Oertli M."/>
            <person name="Naumann U."/>
            <person name="Petersen F."/>
            <person name="Wong J."/>
        </authorList>
    </citation>
    <scope>NUCLEOTIDE SEQUENCE</scope>
    <source>
        <strain evidence="2">GSM-AAB239-AS_SAM_17_03QT</strain>
        <tissue evidence="2">Leaf</tissue>
    </source>
</reference>
<feature type="compositionally biased region" description="Basic and acidic residues" evidence="1">
    <location>
        <begin position="115"/>
        <end position="160"/>
    </location>
</feature>
<organism evidence="2 3">
    <name type="scientific">Iris pallida</name>
    <name type="common">Sweet iris</name>
    <dbReference type="NCBI Taxonomy" id="29817"/>
    <lineage>
        <taxon>Eukaryota</taxon>
        <taxon>Viridiplantae</taxon>
        <taxon>Streptophyta</taxon>
        <taxon>Embryophyta</taxon>
        <taxon>Tracheophyta</taxon>
        <taxon>Spermatophyta</taxon>
        <taxon>Magnoliopsida</taxon>
        <taxon>Liliopsida</taxon>
        <taxon>Asparagales</taxon>
        <taxon>Iridaceae</taxon>
        <taxon>Iridoideae</taxon>
        <taxon>Irideae</taxon>
        <taxon>Iris</taxon>
    </lineage>
</organism>